<dbReference type="Proteomes" id="UP000310314">
    <property type="component" value="Unassembled WGS sequence"/>
</dbReference>
<keyword evidence="3" id="KW-1185">Reference proteome</keyword>
<dbReference type="AlphaFoldDB" id="A0A5S3Q5W6"/>
<keyword evidence="1" id="KW-0472">Membrane</keyword>
<gene>
    <name evidence="2" type="ORF">FEE95_20960</name>
</gene>
<reference evidence="2 3" key="1">
    <citation type="submission" date="2019-05" db="EMBL/GenBank/DDBJ databases">
        <authorList>
            <person name="Zhang J.-Y."/>
            <person name="Feg X."/>
            <person name="Du Z.-J."/>
        </authorList>
    </citation>
    <scope>NUCLEOTIDE SEQUENCE [LARGE SCALE GENOMIC DNA]</scope>
    <source>
        <strain evidence="2 3">RZ26</strain>
    </source>
</reference>
<keyword evidence="1" id="KW-1133">Transmembrane helix</keyword>
<dbReference type="RefSeq" id="WP_138660004.1">
    <property type="nucleotide sequence ID" value="NZ_VATY01000006.1"/>
</dbReference>
<organism evidence="2 3">
    <name type="scientific">Maribacter algarum</name>
    <name type="common">ex Zhang et al. 2020</name>
    <dbReference type="NCBI Taxonomy" id="2578118"/>
    <lineage>
        <taxon>Bacteria</taxon>
        <taxon>Pseudomonadati</taxon>
        <taxon>Bacteroidota</taxon>
        <taxon>Flavobacteriia</taxon>
        <taxon>Flavobacteriales</taxon>
        <taxon>Flavobacteriaceae</taxon>
        <taxon>Maribacter</taxon>
    </lineage>
</organism>
<proteinExistence type="predicted"/>
<keyword evidence="1" id="KW-0812">Transmembrane</keyword>
<feature type="transmembrane region" description="Helical" evidence="1">
    <location>
        <begin position="7"/>
        <end position="26"/>
    </location>
</feature>
<evidence type="ECO:0000256" key="1">
    <source>
        <dbReference type="SAM" id="Phobius"/>
    </source>
</evidence>
<evidence type="ECO:0000313" key="2">
    <source>
        <dbReference type="EMBL" id="TMM52161.1"/>
    </source>
</evidence>
<name>A0A5S3Q5W6_9FLAO</name>
<evidence type="ECO:0000313" key="3">
    <source>
        <dbReference type="Proteomes" id="UP000310314"/>
    </source>
</evidence>
<evidence type="ECO:0008006" key="4">
    <source>
        <dbReference type="Google" id="ProtNLM"/>
    </source>
</evidence>
<dbReference type="OrthoDB" id="676730at2"/>
<protein>
    <recommendedName>
        <fullName evidence="4">Type II secretion system protein GspC N-terminal domain-containing protein</fullName>
    </recommendedName>
</protein>
<sequence>MKKNHKTYLLLAVVLGIWGIIGFKFLSAVNPSTQEIAQVTSEQTFIPKKIKERETFSIVADYRDPFLGTVQAPKKKVVKRKSVPTIKKEVVPTKSIQYTGFITDKSSKQKIFFVTVDGKQQMMSLNDTFQEVKLIRGTKSSIRVKYDGRTQNISLTE</sequence>
<accession>A0A5S3Q5W6</accession>
<dbReference type="EMBL" id="VATY01000006">
    <property type="protein sequence ID" value="TMM52161.1"/>
    <property type="molecule type" value="Genomic_DNA"/>
</dbReference>
<comment type="caution">
    <text evidence="2">The sequence shown here is derived from an EMBL/GenBank/DDBJ whole genome shotgun (WGS) entry which is preliminary data.</text>
</comment>